<evidence type="ECO:0000256" key="2">
    <source>
        <dbReference type="ARBA" id="ARBA00004370"/>
    </source>
</evidence>
<dbReference type="CDD" id="cd00082">
    <property type="entry name" value="HisKA"/>
    <property type="match status" value="1"/>
</dbReference>
<keyword evidence="13" id="KW-1185">Reference proteome</keyword>
<sequence>MVIRSIRARFAWSAVFAIAVALAIAGTAVSLIFETTLRARAAAEIGDDLAALARSVTAASDGSLTVNIELSDRRFTMPRSGFYWEVGRGTNVNIASTSLGSFRFAFHSRLPAPEETVVYDRQGPQGRGIMVFERLATVSVAGGEPVRVAVGLDHSELDEARRQFTISAAAALAVLGLALLATLWLANGVTLAPLSALREALNRVHRGERDRIDGDFPEEVQPLVDDLNTLLSTRDADLVAARARAGDLAHGLKTPLAVLSTLARRLRGEGQTAIADEIDIEVVRMSQHVSRELMRARANIRAFRRTKATAVRPIVESLVNALAVLSEGQTIVYTVEMPDDLQAAMDETDLMEVLGNVMDNARKWTQGQVLVEGRAVNGSATIVSIEDDGPGLPDIDTFTIERGRRLDERIDGHGLGLAIVRDLVEVYGGDVTFARSRFGGLKVQLLLAKTIVK</sequence>
<dbReference type="Gene3D" id="3.30.565.10">
    <property type="entry name" value="Histidine kinase-like ATPase, C-terminal domain"/>
    <property type="match status" value="1"/>
</dbReference>
<dbReference type="OrthoDB" id="9809567at2"/>
<dbReference type="PRINTS" id="PR00344">
    <property type="entry name" value="BCTRLSENSOR"/>
</dbReference>
<evidence type="ECO:0000256" key="6">
    <source>
        <dbReference type="ARBA" id="ARBA00022692"/>
    </source>
</evidence>
<comment type="catalytic activity">
    <reaction evidence="1">
        <text>ATP + protein L-histidine = ADP + protein N-phospho-L-histidine.</text>
        <dbReference type="EC" id="2.7.13.3"/>
    </reaction>
</comment>
<evidence type="ECO:0000256" key="1">
    <source>
        <dbReference type="ARBA" id="ARBA00000085"/>
    </source>
</evidence>
<evidence type="ECO:0000256" key="4">
    <source>
        <dbReference type="ARBA" id="ARBA00022553"/>
    </source>
</evidence>
<gene>
    <name evidence="12" type="ORF">C8P69_11627</name>
</gene>
<keyword evidence="9 10" id="KW-0472">Membrane</keyword>
<dbReference type="EMBL" id="PZZL01000016">
    <property type="protein sequence ID" value="PTM49913.1"/>
    <property type="molecule type" value="Genomic_DNA"/>
</dbReference>
<dbReference type="InterPro" id="IPR050428">
    <property type="entry name" value="TCS_sensor_his_kinase"/>
</dbReference>
<accession>A0A2T4YX00</accession>
<dbReference type="EC" id="2.7.13.3" evidence="3"/>
<dbReference type="SMART" id="SM00387">
    <property type="entry name" value="HATPase_c"/>
    <property type="match status" value="1"/>
</dbReference>
<organism evidence="12 13">
    <name type="scientific">Phreatobacter oligotrophus</name>
    <dbReference type="NCBI Taxonomy" id="1122261"/>
    <lineage>
        <taxon>Bacteria</taxon>
        <taxon>Pseudomonadati</taxon>
        <taxon>Pseudomonadota</taxon>
        <taxon>Alphaproteobacteria</taxon>
        <taxon>Hyphomicrobiales</taxon>
        <taxon>Phreatobacteraceae</taxon>
        <taxon>Phreatobacter</taxon>
    </lineage>
</organism>
<keyword evidence="4" id="KW-0597">Phosphoprotein</keyword>
<evidence type="ECO:0000256" key="5">
    <source>
        <dbReference type="ARBA" id="ARBA00022679"/>
    </source>
</evidence>
<dbReference type="GO" id="GO:0000155">
    <property type="term" value="F:phosphorelay sensor kinase activity"/>
    <property type="evidence" value="ECO:0007669"/>
    <property type="project" value="InterPro"/>
</dbReference>
<feature type="transmembrane region" description="Helical" evidence="10">
    <location>
        <begin position="164"/>
        <end position="186"/>
    </location>
</feature>
<dbReference type="PANTHER" id="PTHR45436">
    <property type="entry name" value="SENSOR HISTIDINE KINASE YKOH"/>
    <property type="match status" value="1"/>
</dbReference>
<feature type="transmembrane region" description="Helical" evidence="10">
    <location>
        <begin position="12"/>
        <end position="33"/>
    </location>
</feature>
<proteinExistence type="predicted"/>
<dbReference type="Pfam" id="PF02518">
    <property type="entry name" value="HATPase_c"/>
    <property type="match status" value="1"/>
</dbReference>
<keyword evidence="5" id="KW-0808">Transferase</keyword>
<evidence type="ECO:0000256" key="7">
    <source>
        <dbReference type="ARBA" id="ARBA00022777"/>
    </source>
</evidence>
<dbReference type="InterPro" id="IPR003594">
    <property type="entry name" value="HATPase_dom"/>
</dbReference>
<evidence type="ECO:0000256" key="3">
    <source>
        <dbReference type="ARBA" id="ARBA00012438"/>
    </source>
</evidence>
<dbReference type="InterPro" id="IPR036890">
    <property type="entry name" value="HATPase_C_sf"/>
</dbReference>
<dbReference type="Proteomes" id="UP000241808">
    <property type="component" value="Unassembled WGS sequence"/>
</dbReference>
<dbReference type="InterPro" id="IPR003661">
    <property type="entry name" value="HisK_dim/P_dom"/>
</dbReference>
<reference evidence="12 13" key="1">
    <citation type="submission" date="2018-04" db="EMBL/GenBank/DDBJ databases">
        <title>Genomic Encyclopedia of Archaeal and Bacterial Type Strains, Phase II (KMG-II): from individual species to whole genera.</title>
        <authorList>
            <person name="Goeker M."/>
        </authorList>
    </citation>
    <scope>NUCLEOTIDE SEQUENCE [LARGE SCALE GENOMIC DNA]</scope>
    <source>
        <strain evidence="12 13">DSM 25521</strain>
    </source>
</reference>
<keyword evidence="7 12" id="KW-0418">Kinase</keyword>
<dbReference type="InterPro" id="IPR004358">
    <property type="entry name" value="Sig_transdc_His_kin-like_C"/>
</dbReference>
<dbReference type="GO" id="GO:0005886">
    <property type="term" value="C:plasma membrane"/>
    <property type="evidence" value="ECO:0007669"/>
    <property type="project" value="TreeGrafter"/>
</dbReference>
<evidence type="ECO:0000313" key="13">
    <source>
        <dbReference type="Proteomes" id="UP000241808"/>
    </source>
</evidence>
<protein>
    <recommendedName>
        <fullName evidence="3">histidine kinase</fullName>
        <ecNumber evidence="3">2.7.13.3</ecNumber>
    </recommendedName>
</protein>
<dbReference type="InterPro" id="IPR005467">
    <property type="entry name" value="His_kinase_dom"/>
</dbReference>
<evidence type="ECO:0000256" key="8">
    <source>
        <dbReference type="ARBA" id="ARBA00022989"/>
    </source>
</evidence>
<feature type="domain" description="Histidine kinase" evidence="11">
    <location>
        <begin position="247"/>
        <end position="451"/>
    </location>
</feature>
<keyword evidence="8 10" id="KW-1133">Transmembrane helix</keyword>
<comment type="caution">
    <text evidence="12">The sequence shown here is derived from an EMBL/GenBank/DDBJ whole genome shotgun (WGS) entry which is preliminary data.</text>
</comment>
<dbReference type="AlphaFoldDB" id="A0A2T4YX00"/>
<keyword evidence="6 10" id="KW-0812">Transmembrane</keyword>
<name>A0A2T4YX00_9HYPH</name>
<evidence type="ECO:0000259" key="11">
    <source>
        <dbReference type="PROSITE" id="PS50109"/>
    </source>
</evidence>
<dbReference type="SUPFAM" id="SSF55874">
    <property type="entry name" value="ATPase domain of HSP90 chaperone/DNA topoisomerase II/histidine kinase"/>
    <property type="match status" value="1"/>
</dbReference>
<evidence type="ECO:0000256" key="9">
    <source>
        <dbReference type="ARBA" id="ARBA00023136"/>
    </source>
</evidence>
<comment type="subcellular location">
    <subcellularLocation>
        <location evidence="2">Membrane</location>
    </subcellularLocation>
</comment>
<dbReference type="PROSITE" id="PS50109">
    <property type="entry name" value="HIS_KIN"/>
    <property type="match status" value="1"/>
</dbReference>
<dbReference type="PANTHER" id="PTHR45436:SF5">
    <property type="entry name" value="SENSOR HISTIDINE KINASE TRCS"/>
    <property type="match status" value="1"/>
</dbReference>
<evidence type="ECO:0000256" key="10">
    <source>
        <dbReference type="SAM" id="Phobius"/>
    </source>
</evidence>
<evidence type="ECO:0000313" key="12">
    <source>
        <dbReference type="EMBL" id="PTM49913.1"/>
    </source>
</evidence>